<organism evidence="1">
    <name type="scientific">Oppiella nova</name>
    <dbReference type="NCBI Taxonomy" id="334625"/>
    <lineage>
        <taxon>Eukaryota</taxon>
        <taxon>Metazoa</taxon>
        <taxon>Ecdysozoa</taxon>
        <taxon>Arthropoda</taxon>
        <taxon>Chelicerata</taxon>
        <taxon>Arachnida</taxon>
        <taxon>Acari</taxon>
        <taxon>Acariformes</taxon>
        <taxon>Sarcoptiformes</taxon>
        <taxon>Oribatida</taxon>
        <taxon>Brachypylina</taxon>
        <taxon>Oppioidea</taxon>
        <taxon>Oppiidae</taxon>
        <taxon>Oppiella</taxon>
    </lineage>
</organism>
<sequence length="98" mass="10827">MAEKFESTSRSLKERTLPLPAYIWESLLMLRVAIEAVEAEVVMRGAAAAVVVVVGMEGTVTTGLPLLTIPVTKEEAVIRDPDLILPELPFGRSFRRFE</sequence>
<dbReference type="Proteomes" id="UP000728032">
    <property type="component" value="Unassembled WGS sequence"/>
</dbReference>
<dbReference type="EMBL" id="CAJPVJ010042704">
    <property type="protein sequence ID" value="CAG2182154.1"/>
    <property type="molecule type" value="Genomic_DNA"/>
</dbReference>
<reference evidence="1" key="1">
    <citation type="submission" date="2020-11" db="EMBL/GenBank/DDBJ databases">
        <authorList>
            <person name="Tran Van P."/>
        </authorList>
    </citation>
    <scope>NUCLEOTIDE SEQUENCE</scope>
</reference>
<dbReference type="EMBL" id="OC957529">
    <property type="protein sequence ID" value="CAD7665017.1"/>
    <property type="molecule type" value="Genomic_DNA"/>
</dbReference>
<protein>
    <submittedName>
        <fullName evidence="1">Uncharacterized protein</fullName>
    </submittedName>
</protein>
<dbReference type="AlphaFoldDB" id="A0A7R9MR68"/>
<evidence type="ECO:0000313" key="1">
    <source>
        <dbReference type="EMBL" id="CAD7665017.1"/>
    </source>
</evidence>
<proteinExistence type="predicted"/>
<name>A0A7R9MR68_9ACAR</name>
<keyword evidence="2" id="KW-1185">Reference proteome</keyword>
<accession>A0A7R9MR68</accession>
<gene>
    <name evidence="1" type="ORF">ONB1V03_LOCUS21575</name>
</gene>
<evidence type="ECO:0000313" key="2">
    <source>
        <dbReference type="Proteomes" id="UP000728032"/>
    </source>
</evidence>